<accession>A0A381PC44</accession>
<evidence type="ECO:0000256" key="2">
    <source>
        <dbReference type="ARBA" id="ARBA00006337"/>
    </source>
</evidence>
<dbReference type="InterPro" id="IPR046342">
    <property type="entry name" value="CBS_dom_sf"/>
</dbReference>
<evidence type="ECO:0008006" key="13">
    <source>
        <dbReference type="Google" id="ProtNLM"/>
    </source>
</evidence>
<dbReference type="InterPro" id="IPR005170">
    <property type="entry name" value="Transptr-assoc_dom"/>
</dbReference>
<proteinExistence type="inferred from homology"/>
<comment type="subcellular location">
    <subcellularLocation>
        <location evidence="1">Cell membrane</location>
        <topology evidence="1">Multi-pass membrane protein</topology>
    </subcellularLocation>
</comment>
<dbReference type="EMBL" id="UINC01000924">
    <property type="protein sequence ID" value="SUZ63759.1"/>
    <property type="molecule type" value="Genomic_DNA"/>
</dbReference>
<dbReference type="InterPro" id="IPR002550">
    <property type="entry name" value="CNNM"/>
</dbReference>
<keyword evidence="8 9" id="KW-0472">Membrane</keyword>
<feature type="domain" description="CNNM transmembrane" evidence="11">
    <location>
        <begin position="1"/>
        <end position="181"/>
    </location>
</feature>
<dbReference type="FunFam" id="3.10.580.10:FF:000002">
    <property type="entry name" value="Magnesium/cobalt efflux protein CorC"/>
    <property type="match status" value="1"/>
</dbReference>
<keyword evidence="3" id="KW-1003">Cell membrane</keyword>
<keyword evidence="5" id="KW-0677">Repeat</keyword>
<evidence type="ECO:0000259" key="11">
    <source>
        <dbReference type="PROSITE" id="PS51846"/>
    </source>
</evidence>
<evidence type="ECO:0000256" key="6">
    <source>
        <dbReference type="ARBA" id="ARBA00022989"/>
    </source>
</evidence>
<keyword evidence="6 9" id="KW-1133">Transmembrane helix</keyword>
<keyword evidence="4 9" id="KW-0812">Transmembrane</keyword>
<evidence type="ECO:0000256" key="9">
    <source>
        <dbReference type="SAM" id="Phobius"/>
    </source>
</evidence>
<evidence type="ECO:0000256" key="5">
    <source>
        <dbReference type="ARBA" id="ARBA00022737"/>
    </source>
</evidence>
<reference evidence="12" key="1">
    <citation type="submission" date="2018-05" db="EMBL/GenBank/DDBJ databases">
        <authorList>
            <person name="Lanie J.A."/>
            <person name="Ng W.-L."/>
            <person name="Kazmierczak K.M."/>
            <person name="Andrzejewski T.M."/>
            <person name="Davidsen T.M."/>
            <person name="Wayne K.J."/>
            <person name="Tettelin H."/>
            <person name="Glass J.I."/>
            <person name="Rusch D."/>
            <person name="Podicherti R."/>
            <person name="Tsui H.-C.T."/>
            <person name="Winkler M.E."/>
        </authorList>
    </citation>
    <scope>NUCLEOTIDE SEQUENCE</scope>
</reference>
<dbReference type="PROSITE" id="PS51846">
    <property type="entry name" value="CNNM"/>
    <property type="match status" value="1"/>
</dbReference>
<dbReference type="InterPro" id="IPR000644">
    <property type="entry name" value="CBS_dom"/>
</dbReference>
<dbReference type="GO" id="GO:0050660">
    <property type="term" value="F:flavin adenine dinucleotide binding"/>
    <property type="evidence" value="ECO:0007669"/>
    <property type="project" value="InterPro"/>
</dbReference>
<feature type="transmembrane region" description="Helical" evidence="9">
    <location>
        <begin position="91"/>
        <end position="108"/>
    </location>
</feature>
<evidence type="ECO:0000256" key="3">
    <source>
        <dbReference type="ARBA" id="ARBA00022475"/>
    </source>
</evidence>
<dbReference type="Gene3D" id="3.10.580.10">
    <property type="entry name" value="CBS-domain"/>
    <property type="match status" value="1"/>
</dbReference>
<organism evidence="12">
    <name type="scientific">marine metagenome</name>
    <dbReference type="NCBI Taxonomy" id="408172"/>
    <lineage>
        <taxon>unclassified sequences</taxon>
        <taxon>metagenomes</taxon>
        <taxon>ecological metagenomes</taxon>
    </lineage>
</organism>
<dbReference type="InterPro" id="IPR016169">
    <property type="entry name" value="FAD-bd_PCMH_sub2"/>
</dbReference>
<dbReference type="Pfam" id="PF00571">
    <property type="entry name" value="CBS"/>
    <property type="match status" value="1"/>
</dbReference>
<dbReference type="SMART" id="SM01091">
    <property type="entry name" value="CorC_HlyC"/>
    <property type="match status" value="1"/>
</dbReference>
<sequence length="417" mass="46089">MTGAILTLLGLFLLLSATLTAAQTAAFQVSESRMRTLKSEGFKGAEALTEVRRRAGNVGSSVRLITDTLNLGTMGIGVATGVLTLERGPPALYVMVGVVIIIVFADVLPRSIAARHPVRLALASASGLISLTQWTRWISVPVSRLEDALAKNREDELSMEERELREIQEIGQEEGVLEESENLLVERAFRLDELTAWDAMVPRVDIFAWQEDLTLSEIIDGLPDVPYSRVPVYKDSVDDVTGILYVREAYERISQGMHDLKLHQISRAPFFVPGSLSLAQLMRDFQAKRIHMGIVADEFGGTDGLVTLEDVLEELVGEIRDETDVEEEEIRRVSRNQIECDAGVDVRDINQALGVALPKLEHRSLNGLILEELGHVPSVGEKLLCGDVRIEIMQATETQVIRAQVTRLTDLQTSNNN</sequence>
<dbReference type="GO" id="GO:0005886">
    <property type="term" value="C:plasma membrane"/>
    <property type="evidence" value="ECO:0007669"/>
    <property type="project" value="UniProtKB-SubCell"/>
</dbReference>
<keyword evidence="7" id="KW-0129">CBS domain</keyword>
<dbReference type="InterPro" id="IPR044751">
    <property type="entry name" value="Ion_transp-like_CBS"/>
</dbReference>
<dbReference type="SUPFAM" id="SSF54631">
    <property type="entry name" value="CBS-domain pair"/>
    <property type="match status" value="1"/>
</dbReference>
<evidence type="ECO:0000256" key="4">
    <source>
        <dbReference type="ARBA" id="ARBA00022692"/>
    </source>
</evidence>
<dbReference type="Gene3D" id="3.30.465.10">
    <property type="match status" value="1"/>
</dbReference>
<comment type="similarity">
    <text evidence="2">Belongs to the UPF0053 family.</text>
</comment>
<dbReference type="Pfam" id="PF03471">
    <property type="entry name" value="CorC_HlyC"/>
    <property type="match status" value="1"/>
</dbReference>
<dbReference type="PROSITE" id="PS51371">
    <property type="entry name" value="CBS"/>
    <property type="match status" value="1"/>
</dbReference>
<evidence type="ECO:0000256" key="1">
    <source>
        <dbReference type="ARBA" id="ARBA00004651"/>
    </source>
</evidence>
<gene>
    <name evidence="12" type="ORF">METZ01_LOCUS16613</name>
</gene>
<dbReference type="PANTHER" id="PTHR22777:SF32">
    <property type="entry name" value="UPF0053 INNER MEMBRANE PROTEIN YFJD"/>
    <property type="match status" value="1"/>
</dbReference>
<dbReference type="InterPro" id="IPR036318">
    <property type="entry name" value="FAD-bd_PCMH-like_sf"/>
</dbReference>
<dbReference type="AlphaFoldDB" id="A0A381PC44"/>
<name>A0A381PC44_9ZZZZ</name>
<protein>
    <recommendedName>
        <fullName evidence="13">CBS domain-containing protein</fullName>
    </recommendedName>
</protein>
<feature type="domain" description="CBS" evidence="10">
    <location>
        <begin position="265"/>
        <end position="322"/>
    </location>
</feature>
<dbReference type="SUPFAM" id="SSF56176">
    <property type="entry name" value="FAD-binding/transporter-associated domain-like"/>
    <property type="match status" value="1"/>
</dbReference>
<dbReference type="PANTHER" id="PTHR22777">
    <property type="entry name" value="HEMOLYSIN-RELATED"/>
    <property type="match status" value="1"/>
</dbReference>
<evidence type="ECO:0000256" key="8">
    <source>
        <dbReference type="ARBA" id="ARBA00023136"/>
    </source>
</evidence>
<evidence type="ECO:0000313" key="12">
    <source>
        <dbReference type="EMBL" id="SUZ63759.1"/>
    </source>
</evidence>
<evidence type="ECO:0000256" key="7">
    <source>
        <dbReference type="ARBA" id="ARBA00023122"/>
    </source>
</evidence>
<evidence type="ECO:0000259" key="10">
    <source>
        <dbReference type="PROSITE" id="PS51371"/>
    </source>
</evidence>
<dbReference type="Pfam" id="PF01595">
    <property type="entry name" value="CNNM"/>
    <property type="match status" value="1"/>
</dbReference>
<dbReference type="CDD" id="cd04590">
    <property type="entry name" value="CBS_pair_CorC_HlyC_assoc"/>
    <property type="match status" value="1"/>
</dbReference>